<name>E3T4P1_CROVB</name>
<gene>
    <name evidence="1" type="ORF">crov121</name>
</gene>
<evidence type="ECO:0000313" key="2">
    <source>
        <dbReference type="Proteomes" id="UP000029781"/>
    </source>
</evidence>
<reference evidence="1 2" key="1">
    <citation type="journal article" date="2010" name="Proc. Natl. Acad. Sci. U.S.A.">
        <title>Giant virus with a remarkable complement of genes infects marine zooplankton.</title>
        <authorList>
            <person name="Fischer M.G."/>
            <person name="Allen M.J."/>
            <person name="Wilson W.H."/>
            <person name="Suttle C.A."/>
        </authorList>
    </citation>
    <scope>NUCLEOTIDE SEQUENCE [LARGE SCALE GENOMIC DNA]</scope>
    <source>
        <strain evidence="1 2">BV-PW1</strain>
    </source>
</reference>
<dbReference type="KEGG" id="vg:9887523"/>
<sequence>MDTLLNIKNVEILQYFIKPNKKEKFNMILEPLQTMFQLALLSYSPIGTKISIHNNIVVTQNNTMYQGVVRWFNNDNKQDLFHLYLACIRFTKFYGKLSTTHKPFYDLLIARASIGIDNLKTTYKESENLALLQTLSMFQNIIKNKSLTENTENTGIMDIDKLLSQIVNIYDNEWFEYMSTTLKLLDKTPSNYINFITSINYFLEIKNTEIRSWLKNNIVL</sequence>
<organismHost>
    <name type="scientific">Cafeteria roenbergensis</name>
    <name type="common">Marine flagellate</name>
    <dbReference type="NCBI Taxonomy" id="33653"/>
</organismHost>
<dbReference type="Proteomes" id="UP000029781">
    <property type="component" value="Segment"/>
</dbReference>
<evidence type="ECO:0000313" key="1">
    <source>
        <dbReference type="EMBL" id="ADO67154.1"/>
    </source>
</evidence>
<protein>
    <submittedName>
        <fullName evidence="1">Uncharacterized protein</fullName>
    </submittedName>
</protein>
<keyword evidence="2" id="KW-1185">Reference proteome</keyword>
<dbReference type="GeneID" id="9887523"/>
<dbReference type="EMBL" id="GU244497">
    <property type="protein sequence ID" value="ADO67154.1"/>
    <property type="molecule type" value="Genomic_DNA"/>
</dbReference>
<dbReference type="RefSeq" id="YP_003969753.1">
    <property type="nucleotide sequence ID" value="NC_014637.1"/>
</dbReference>
<organism evidence="1 2">
    <name type="scientific">Cafeteria roenbergensis virus (strain BV-PW1)</name>
    <name type="common">CroV</name>
    <dbReference type="NCBI Taxonomy" id="693272"/>
    <lineage>
        <taxon>Viruses</taxon>
        <taxon>Varidnaviria</taxon>
        <taxon>Bamfordvirae</taxon>
        <taxon>Nucleocytoviricota</taxon>
        <taxon>Megaviricetes</taxon>
        <taxon>Imitervirales</taxon>
        <taxon>Mimiviridae</taxon>
        <taxon>Aliimimivirinae</taxon>
        <taxon>Rheavirus</taxon>
        <taxon>Rheavirus sinusmexicani</taxon>
    </lineage>
</organism>
<accession>E3T4P1</accession>
<proteinExistence type="predicted"/>